<organism evidence="12 13">
    <name type="scientific">Porphyridium purpureum</name>
    <name type="common">Red alga</name>
    <name type="synonym">Porphyridium cruentum</name>
    <dbReference type="NCBI Taxonomy" id="35688"/>
    <lineage>
        <taxon>Eukaryota</taxon>
        <taxon>Rhodophyta</taxon>
        <taxon>Bangiophyceae</taxon>
        <taxon>Porphyridiales</taxon>
        <taxon>Porphyridiaceae</taxon>
        <taxon>Porphyridium</taxon>
    </lineage>
</organism>
<reference evidence="13" key="1">
    <citation type="journal article" date="2019" name="Nat. Commun.">
        <title>Expansion of phycobilisome linker gene families in mesophilic red algae.</title>
        <authorList>
            <person name="Lee J."/>
            <person name="Kim D."/>
            <person name="Bhattacharya D."/>
            <person name="Yoon H.S."/>
        </authorList>
    </citation>
    <scope>NUCLEOTIDE SEQUENCE [LARGE SCALE GENOMIC DNA]</scope>
    <source>
        <strain evidence="13">CCMP 1328</strain>
    </source>
</reference>
<evidence type="ECO:0000256" key="5">
    <source>
        <dbReference type="ARBA" id="ARBA00022989"/>
    </source>
</evidence>
<feature type="transmembrane region" description="Helical" evidence="10">
    <location>
        <begin position="171"/>
        <end position="192"/>
    </location>
</feature>
<comment type="similarity">
    <text evidence="2">Belongs to the VKOR family.</text>
</comment>
<accession>A0A5J4YRK7</accession>
<evidence type="ECO:0000256" key="4">
    <source>
        <dbReference type="ARBA" id="ARBA00022719"/>
    </source>
</evidence>
<keyword evidence="7 10" id="KW-0472">Membrane</keyword>
<dbReference type="InterPro" id="IPR044698">
    <property type="entry name" value="VKOR/LTO1"/>
</dbReference>
<keyword evidence="4" id="KW-0874">Quinone</keyword>
<keyword evidence="9" id="KW-0676">Redox-active center</keyword>
<dbReference type="GO" id="GO:0016020">
    <property type="term" value="C:membrane"/>
    <property type="evidence" value="ECO:0007669"/>
    <property type="project" value="UniProtKB-SubCell"/>
</dbReference>
<dbReference type="InterPro" id="IPR038354">
    <property type="entry name" value="VKOR_sf"/>
</dbReference>
<dbReference type="PANTHER" id="PTHR34573">
    <property type="entry name" value="VKC DOMAIN-CONTAINING PROTEIN"/>
    <property type="match status" value="1"/>
</dbReference>
<evidence type="ECO:0000256" key="6">
    <source>
        <dbReference type="ARBA" id="ARBA00023002"/>
    </source>
</evidence>
<dbReference type="EMBL" id="VRMN01000005">
    <property type="protein sequence ID" value="KAA8494119.1"/>
    <property type="molecule type" value="Genomic_DNA"/>
</dbReference>
<protein>
    <submittedName>
        <fullName evidence="12">Vitamin K epoxide reductase-like</fullName>
    </submittedName>
</protein>
<dbReference type="CDD" id="cd12916">
    <property type="entry name" value="VKOR_1"/>
    <property type="match status" value="1"/>
</dbReference>
<feature type="transmembrane region" description="Helical" evidence="10">
    <location>
        <begin position="142"/>
        <end position="159"/>
    </location>
</feature>
<name>A0A5J4YRK7_PORPP</name>
<comment type="subcellular location">
    <subcellularLocation>
        <location evidence="1">Membrane</location>
        <topology evidence="1">Multi-pass membrane protein</topology>
    </subcellularLocation>
</comment>
<dbReference type="Gene3D" id="3.40.30.10">
    <property type="entry name" value="Glutaredoxin"/>
    <property type="match status" value="1"/>
</dbReference>
<gene>
    <name evidence="12" type="ORF">FVE85_4094</name>
</gene>
<evidence type="ECO:0000256" key="2">
    <source>
        <dbReference type="ARBA" id="ARBA00006214"/>
    </source>
</evidence>
<keyword evidence="3 10" id="KW-0812">Transmembrane</keyword>
<evidence type="ECO:0000256" key="8">
    <source>
        <dbReference type="ARBA" id="ARBA00023157"/>
    </source>
</evidence>
<evidence type="ECO:0000256" key="3">
    <source>
        <dbReference type="ARBA" id="ARBA00022692"/>
    </source>
</evidence>
<dbReference type="OrthoDB" id="343052at2759"/>
<dbReference type="SUPFAM" id="SSF52833">
    <property type="entry name" value="Thioredoxin-like"/>
    <property type="match status" value="1"/>
</dbReference>
<dbReference type="GO" id="GO:0016491">
    <property type="term" value="F:oxidoreductase activity"/>
    <property type="evidence" value="ECO:0007669"/>
    <property type="project" value="UniProtKB-KW"/>
</dbReference>
<feature type="domain" description="Vitamin K epoxide reductase" evidence="11">
    <location>
        <begin position="11"/>
        <end position="164"/>
    </location>
</feature>
<proteinExistence type="inferred from homology"/>
<dbReference type="InterPro" id="IPR012932">
    <property type="entry name" value="VKOR"/>
</dbReference>
<dbReference type="Gene3D" id="1.20.1440.130">
    <property type="entry name" value="VKOR domain"/>
    <property type="match status" value="1"/>
</dbReference>
<dbReference type="GO" id="GO:0048038">
    <property type="term" value="F:quinone binding"/>
    <property type="evidence" value="ECO:0007669"/>
    <property type="project" value="UniProtKB-KW"/>
</dbReference>
<dbReference type="SMART" id="SM00756">
    <property type="entry name" value="VKc"/>
    <property type="match status" value="1"/>
</dbReference>
<dbReference type="OMA" id="WCPHCHE"/>
<evidence type="ECO:0000259" key="11">
    <source>
        <dbReference type="SMART" id="SM00756"/>
    </source>
</evidence>
<evidence type="ECO:0000256" key="10">
    <source>
        <dbReference type="SAM" id="Phobius"/>
    </source>
</evidence>
<comment type="caution">
    <text evidence="12">The sequence shown here is derived from an EMBL/GenBank/DDBJ whole genome shotgun (WGS) entry which is preliminary data.</text>
</comment>
<keyword evidence="13" id="KW-1185">Reference proteome</keyword>
<dbReference type="AlphaFoldDB" id="A0A5J4YRK7"/>
<keyword evidence="8" id="KW-1015">Disulfide bond</keyword>
<evidence type="ECO:0000256" key="1">
    <source>
        <dbReference type="ARBA" id="ARBA00004141"/>
    </source>
</evidence>
<feature type="transmembrane region" description="Helical" evidence="10">
    <location>
        <begin position="72"/>
        <end position="91"/>
    </location>
</feature>
<sequence>MDGGSAATRNEARQLVVLGALATAGFIETTGLNISLAIVATSKVCPAAGCQTVLNSPFARLPLPGSGLSIPLMQLGAAAYFCMILLCAAAWNNRKEPQKHAKLERMEGSACWIDRIINVLAIAMASFSVYLMSLIVLVLQSWCWYCAFSALMSLCMALVRRRSTLYKRSDGRAGLVLSVAFALLSFFGTVFGTMPVHRIEWRDARDVRHQVPIYTVQSHSSKRALRLAKRLERLGAVLYGAYWCEHCAMQRELLGKEAFGELEGVRYVECSRFGVGSRKQDCEKRRIRFFPAWEIKGELFQGIKSIELLEEIADVMERIERTVPASAIPAKSRRA</sequence>
<dbReference type="Proteomes" id="UP000324585">
    <property type="component" value="Unassembled WGS sequence"/>
</dbReference>
<dbReference type="Pfam" id="PF07884">
    <property type="entry name" value="VKOR"/>
    <property type="match status" value="1"/>
</dbReference>
<dbReference type="InterPro" id="IPR036249">
    <property type="entry name" value="Thioredoxin-like_sf"/>
</dbReference>
<evidence type="ECO:0000313" key="13">
    <source>
        <dbReference type="Proteomes" id="UP000324585"/>
    </source>
</evidence>
<feature type="transmembrane region" description="Helical" evidence="10">
    <location>
        <begin position="112"/>
        <end position="136"/>
    </location>
</feature>
<evidence type="ECO:0000313" key="12">
    <source>
        <dbReference type="EMBL" id="KAA8494119.1"/>
    </source>
</evidence>
<dbReference type="PANTHER" id="PTHR34573:SF1">
    <property type="entry name" value="VITAMIN K EPOXIDE REDUCTASE DOMAIN-CONTAINING PROTEIN"/>
    <property type="match status" value="1"/>
</dbReference>
<keyword evidence="6" id="KW-0560">Oxidoreductase</keyword>
<evidence type="ECO:0000256" key="7">
    <source>
        <dbReference type="ARBA" id="ARBA00023136"/>
    </source>
</evidence>
<keyword evidence="5 10" id="KW-1133">Transmembrane helix</keyword>
<evidence type="ECO:0000256" key="9">
    <source>
        <dbReference type="ARBA" id="ARBA00023284"/>
    </source>
</evidence>